<feature type="domain" description="MOSC" evidence="1">
    <location>
        <begin position="104"/>
        <end position="246"/>
    </location>
</feature>
<dbReference type="InterPro" id="IPR005302">
    <property type="entry name" value="MoCF_Sase_C"/>
</dbReference>
<dbReference type="PROSITE" id="PS51340">
    <property type="entry name" value="MOSC"/>
    <property type="match status" value="1"/>
</dbReference>
<dbReference type="RefSeq" id="WP_317627222.1">
    <property type="nucleotide sequence ID" value="NZ_JANFFA010000005.1"/>
</dbReference>
<dbReference type="AlphaFoldDB" id="A0AAJ1UDM5"/>
<dbReference type="GO" id="GO:0030170">
    <property type="term" value="F:pyridoxal phosphate binding"/>
    <property type="evidence" value="ECO:0007669"/>
    <property type="project" value="InterPro"/>
</dbReference>
<evidence type="ECO:0000313" key="2">
    <source>
        <dbReference type="EMBL" id="MDQ2095598.1"/>
    </source>
</evidence>
<dbReference type="Proteomes" id="UP001227162">
    <property type="component" value="Unassembled WGS sequence"/>
</dbReference>
<dbReference type="PANTHER" id="PTHR36930:SF1">
    <property type="entry name" value="MOSC DOMAIN-CONTAINING PROTEIN"/>
    <property type="match status" value="1"/>
</dbReference>
<dbReference type="Pfam" id="PF03476">
    <property type="entry name" value="MOSC_N"/>
    <property type="match status" value="1"/>
</dbReference>
<dbReference type="PANTHER" id="PTHR36930">
    <property type="entry name" value="METAL-SULFUR CLUSTER BIOSYNTHESIS PROTEINS YUAD-RELATED"/>
    <property type="match status" value="1"/>
</dbReference>
<dbReference type="GO" id="GO:0030151">
    <property type="term" value="F:molybdenum ion binding"/>
    <property type="evidence" value="ECO:0007669"/>
    <property type="project" value="InterPro"/>
</dbReference>
<reference evidence="2" key="2">
    <citation type="submission" date="2023-04" db="EMBL/GenBank/DDBJ databases">
        <title>'Rhodoalgimonas zhirmunskyi' gen. nov., isolated from a red alga.</title>
        <authorList>
            <person name="Nedashkovskaya O.I."/>
            <person name="Otstavnykh N.Y."/>
            <person name="Bystritskaya E.P."/>
            <person name="Balabanova L.A."/>
            <person name="Isaeva M.P."/>
        </authorList>
    </citation>
    <scope>NUCLEOTIDE SEQUENCE</scope>
    <source>
        <strain evidence="2">10Alg 79</strain>
    </source>
</reference>
<evidence type="ECO:0000259" key="1">
    <source>
        <dbReference type="PROSITE" id="PS51340"/>
    </source>
</evidence>
<dbReference type="Gene3D" id="2.40.33.20">
    <property type="entry name" value="PK beta-barrel domain-like"/>
    <property type="match status" value="1"/>
</dbReference>
<accession>A0AAJ1UDM5</accession>
<organism evidence="2 3">
    <name type="scientific">Rhodalgimonas zhirmunskyi</name>
    <dbReference type="NCBI Taxonomy" id="2964767"/>
    <lineage>
        <taxon>Bacteria</taxon>
        <taxon>Pseudomonadati</taxon>
        <taxon>Pseudomonadota</taxon>
        <taxon>Alphaproteobacteria</taxon>
        <taxon>Rhodobacterales</taxon>
        <taxon>Roseobacteraceae</taxon>
        <taxon>Rhodalgimonas</taxon>
    </lineage>
</organism>
<dbReference type="InterPro" id="IPR052716">
    <property type="entry name" value="MOSC_domain"/>
</dbReference>
<dbReference type="InterPro" id="IPR011037">
    <property type="entry name" value="Pyrv_Knase-like_insert_dom_sf"/>
</dbReference>
<comment type="caution">
    <text evidence="2">The sequence shown here is derived from an EMBL/GenBank/DDBJ whole genome shotgun (WGS) entry which is preliminary data.</text>
</comment>
<dbReference type="InterPro" id="IPR005303">
    <property type="entry name" value="MOCOS_middle"/>
</dbReference>
<dbReference type="Pfam" id="PF03473">
    <property type="entry name" value="MOSC"/>
    <property type="match status" value="1"/>
</dbReference>
<dbReference type="SUPFAM" id="SSF50800">
    <property type="entry name" value="PK beta-barrel domain-like"/>
    <property type="match status" value="1"/>
</dbReference>
<proteinExistence type="predicted"/>
<gene>
    <name evidence="2" type="ORF">NOI20_15880</name>
</gene>
<dbReference type="EMBL" id="JANFFA010000005">
    <property type="protein sequence ID" value="MDQ2095598.1"/>
    <property type="molecule type" value="Genomic_DNA"/>
</dbReference>
<keyword evidence="3" id="KW-1185">Reference proteome</keyword>
<reference evidence="2" key="1">
    <citation type="submission" date="2022-07" db="EMBL/GenBank/DDBJ databases">
        <authorList>
            <person name="Otstavnykh N."/>
            <person name="Isaeva M."/>
            <person name="Bystritskaya E."/>
        </authorList>
    </citation>
    <scope>NUCLEOTIDE SEQUENCE</scope>
    <source>
        <strain evidence="2">10Alg 79</strain>
    </source>
</reference>
<dbReference type="GO" id="GO:0003824">
    <property type="term" value="F:catalytic activity"/>
    <property type="evidence" value="ECO:0007669"/>
    <property type="project" value="InterPro"/>
</dbReference>
<protein>
    <submittedName>
        <fullName evidence="2">MOSC domain-containing protein</fullName>
    </submittedName>
</protein>
<sequence length="246" mass="26616">MSTLARIWRHPIKGIGAEELGEVTLAPGLPVPGDRAYAVLTGTAEDTGAWQPCRNFARGCYGPELMAITAHTDADGRITLRHPARPELTIDPATDGAALIDWLTPIYPPERPAPHTLIKAPEIGMADSSTPATISVLGTASLAALSEKAGQPLDQRRFRGNLWIDGLAPFEELSLVGRTLRIGDAELEFHKRIERCRATEANPDTGTRDVDTLRHLREGWGHTDFGITALVRKPGRIAPGMEVTVV</sequence>
<evidence type="ECO:0000313" key="3">
    <source>
        <dbReference type="Proteomes" id="UP001227162"/>
    </source>
</evidence>
<name>A0AAJ1UDM5_9RHOB</name>